<dbReference type="FunFam" id="3.40.50.300:FF:000083">
    <property type="entry name" value="ATP-dependent RNA helicase DOB1"/>
    <property type="match status" value="1"/>
</dbReference>
<feature type="domain" description="Helicase ATP-binding" evidence="9">
    <location>
        <begin position="151"/>
        <end position="307"/>
    </location>
</feature>
<comment type="similarity">
    <text evidence="2">Belongs to the helicase family. SKI2 subfamily.</text>
</comment>
<dbReference type="RefSeq" id="XP_040759196.1">
    <property type="nucleotide sequence ID" value="XM_040911736.1"/>
</dbReference>
<evidence type="ECO:0000256" key="5">
    <source>
        <dbReference type="ARBA" id="ARBA00022806"/>
    </source>
</evidence>
<dbReference type="Gene3D" id="2.40.30.300">
    <property type="match status" value="1"/>
</dbReference>
<keyword evidence="6" id="KW-0067">ATP-binding</keyword>
<dbReference type="Pfam" id="PF13234">
    <property type="entry name" value="MTR4_beta-barrel"/>
    <property type="match status" value="1"/>
</dbReference>
<dbReference type="InterPro" id="IPR050699">
    <property type="entry name" value="RNA-DNA_Helicase"/>
</dbReference>
<reference evidence="10 11" key="1">
    <citation type="journal article" date="2016" name="Mol. Biol. Evol.">
        <title>Comparative Genomics of Early-Diverging Mushroom-Forming Fungi Provides Insights into the Origins of Lignocellulose Decay Capabilities.</title>
        <authorList>
            <person name="Nagy L.G."/>
            <person name="Riley R."/>
            <person name="Tritt A."/>
            <person name="Adam C."/>
            <person name="Daum C."/>
            <person name="Floudas D."/>
            <person name="Sun H."/>
            <person name="Yadav J.S."/>
            <person name="Pangilinan J."/>
            <person name="Larsson K.H."/>
            <person name="Matsuura K."/>
            <person name="Barry K."/>
            <person name="Labutti K."/>
            <person name="Kuo R."/>
            <person name="Ohm R.A."/>
            <person name="Bhattacharya S.S."/>
            <person name="Shirouzu T."/>
            <person name="Yoshinaga Y."/>
            <person name="Martin F.M."/>
            <person name="Grigoriev I.V."/>
            <person name="Hibbett D.S."/>
        </authorList>
    </citation>
    <scope>NUCLEOTIDE SEQUENCE [LARGE SCALE GENOMIC DNA]</scope>
    <source>
        <strain evidence="10 11">93-53</strain>
    </source>
</reference>
<dbReference type="SMART" id="SM01142">
    <property type="entry name" value="DSHCT"/>
    <property type="match status" value="1"/>
</dbReference>
<organism evidence="10 11">
    <name type="scientific">Laetiporus sulphureus 93-53</name>
    <dbReference type="NCBI Taxonomy" id="1314785"/>
    <lineage>
        <taxon>Eukaryota</taxon>
        <taxon>Fungi</taxon>
        <taxon>Dikarya</taxon>
        <taxon>Basidiomycota</taxon>
        <taxon>Agaricomycotina</taxon>
        <taxon>Agaricomycetes</taxon>
        <taxon>Polyporales</taxon>
        <taxon>Laetiporus</taxon>
    </lineage>
</organism>
<name>A0A165BQ75_9APHY</name>
<dbReference type="InterPro" id="IPR014001">
    <property type="entry name" value="Helicase_ATP-bd"/>
</dbReference>
<dbReference type="GO" id="GO:0005524">
    <property type="term" value="F:ATP binding"/>
    <property type="evidence" value="ECO:0007669"/>
    <property type="project" value="UniProtKB-KW"/>
</dbReference>
<keyword evidence="5 10" id="KW-0347">Helicase</keyword>
<dbReference type="Gene3D" id="1.10.3380.30">
    <property type="match status" value="1"/>
</dbReference>
<evidence type="ECO:0000313" key="10">
    <source>
        <dbReference type="EMBL" id="KZT01456.1"/>
    </source>
</evidence>
<evidence type="ECO:0000256" key="1">
    <source>
        <dbReference type="ARBA" id="ARBA00004123"/>
    </source>
</evidence>
<dbReference type="Gene3D" id="3.40.50.300">
    <property type="entry name" value="P-loop containing nucleotide triphosphate hydrolases"/>
    <property type="match status" value="2"/>
</dbReference>
<evidence type="ECO:0000259" key="9">
    <source>
        <dbReference type="PROSITE" id="PS51192"/>
    </source>
</evidence>
<dbReference type="Pfam" id="PF21408">
    <property type="entry name" value="MTR4-like_stalk"/>
    <property type="match status" value="1"/>
</dbReference>
<evidence type="ECO:0000256" key="7">
    <source>
        <dbReference type="ARBA" id="ARBA00023242"/>
    </source>
</evidence>
<sequence>MKSDELFSFLQPIAASEVVVDTNLTDNESRNELKRRAGSPPPFSASANDADIPSKVDGSASGPSYKRRRQSSTNLFVLDEVEIDSMREVTSDRGLQGPVEDGTRIELRHQVRHQVAVPSTYPYVPISQHVPPTKPARNFKFNLGPFQQVSVHAIQRNESVLVSAHMSAGKTVVAEYVIAQFLLNRQRVIYTSPIKALSNQKYRDSQVEFEDVGLMTGDITINPSASCLVVTTEILRSMLYRGSEIMREVAWVVFDEIHYMRDKERGVIWEETIILLPHTVRYAFLSATIPNAMQFAEWVCKLHDQPCHVVYTDFRPTPLQHYLFPSGGDEIHLVVNEKGEFREDNFNTAMGMIQQERGDDPANYESGTSRKANSRKGTEKKEPADIQKFLRTIMARHHDPVIVFAFSKRECEDLALTMSNVDFNDAGELESVAVVFANAIDVLSPDDRVLPQITNVLPLLRRGIGIHRGGLLPILKEVVELLFQDGLIKVLFATETFSIGLNMPAKTVIFTTGLDDRGVVVLMCDKKLEPPAAKEMIKGQADCLNSAFRLGYNMILNLMKMEGITMEYMLERSFYQFQNCARIPILERELWQEEDRKRMITIPDESLVAEYSEYRQQLDQLAADFKTVITDPAYSLPFLQPGRLVKVKQQEDDFGWGVIISCQKRRNRPAFNPDKLPANKQYIVDVLLACDDKLEVSKDRSALSAPNHVRPPPPGHCGVPLVVPVLLSTLYSISRLRVYLPKDPKSLQARESLYKSVQEIHRRFQDGIPLLDPVSDMGITNEKFKVLVKKIHVLENKLSDSKLHGDSRLPGLYALYTNKMSARSASANSERTYKPQETSCRWSRRMAPLQWRLHYVSPEQCAALLSCFVFAEKSSQVTKLRGDLARPLRAMQEIARRIARVSIESKLAIVEDEYVQSFKVELMDPVMQWCRGASFAHICKLTDQFEGNIIRVFRRLQELTRQMRQAARVIGNVELEEKFEEALEMLERPNSVIFCSSLYL</sequence>
<dbReference type="InterPro" id="IPR048392">
    <property type="entry name" value="MTR4-like_stalk"/>
</dbReference>
<dbReference type="Proteomes" id="UP000076871">
    <property type="component" value="Unassembled WGS sequence"/>
</dbReference>
<protein>
    <submittedName>
        <fullName evidence="10">Antiviral helicase</fullName>
    </submittedName>
</protein>
<dbReference type="InterPro" id="IPR012961">
    <property type="entry name" value="Ski2/MTR4_C"/>
</dbReference>
<dbReference type="AlphaFoldDB" id="A0A165BQ75"/>
<dbReference type="PIRSF" id="PIRSF005198">
    <property type="entry name" value="Antiviral_helicase_SKI2"/>
    <property type="match status" value="1"/>
</dbReference>
<dbReference type="GO" id="GO:0005634">
    <property type="term" value="C:nucleus"/>
    <property type="evidence" value="ECO:0007669"/>
    <property type="project" value="UniProtKB-SubCell"/>
</dbReference>
<evidence type="ECO:0000256" key="4">
    <source>
        <dbReference type="ARBA" id="ARBA00022801"/>
    </source>
</evidence>
<dbReference type="CDD" id="cd13154">
    <property type="entry name" value="KOW_Mtr4"/>
    <property type="match status" value="1"/>
</dbReference>
<dbReference type="GO" id="GO:0006401">
    <property type="term" value="P:RNA catabolic process"/>
    <property type="evidence" value="ECO:0007669"/>
    <property type="project" value="InterPro"/>
</dbReference>
<feature type="region of interest" description="Disordered" evidence="8">
    <location>
        <begin position="24"/>
        <end position="71"/>
    </location>
</feature>
<dbReference type="InterPro" id="IPR027417">
    <property type="entry name" value="P-loop_NTPase"/>
</dbReference>
<keyword evidence="3" id="KW-0547">Nucleotide-binding</keyword>
<evidence type="ECO:0000313" key="11">
    <source>
        <dbReference type="Proteomes" id="UP000076871"/>
    </source>
</evidence>
<dbReference type="FunCoup" id="A0A165BQ75">
    <property type="interactions" value="975"/>
</dbReference>
<dbReference type="SMART" id="SM00487">
    <property type="entry name" value="DEXDc"/>
    <property type="match status" value="1"/>
</dbReference>
<keyword evidence="7" id="KW-0539">Nucleus</keyword>
<proteinExistence type="inferred from homology"/>
<gene>
    <name evidence="10" type="ORF">LAESUDRAFT_752626</name>
</gene>
<accession>A0A165BQ75</accession>
<dbReference type="GO" id="GO:0000460">
    <property type="term" value="P:maturation of 5.8S rRNA"/>
    <property type="evidence" value="ECO:0007669"/>
    <property type="project" value="TreeGrafter"/>
</dbReference>
<dbReference type="PROSITE" id="PS51192">
    <property type="entry name" value="HELICASE_ATP_BIND_1"/>
    <property type="match status" value="1"/>
</dbReference>
<dbReference type="Pfam" id="PF00270">
    <property type="entry name" value="DEAD"/>
    <property type="match status" value="1"/>
</dbReference>
<comment type="subcellular location">
    <subcellularLocation>
        <location evidence="1">Nucleus</location>
    </subcellularLocation>
</comment>
<dbReference type="GO" id="GO:0003724">
    <property type="term" value="F:RNA helicase activity"/>
    <property type="evidence" value="ECO:0007669"/>
    <property type="project" value="InterPro"/>
</dbReference>
<dbReference type="EMBL" id="KV427664">
    <property type="protein sequence ID" value="KZT01456.1"/>
    <property type="molecule type" value="Genomic_DNA"/>
</dbReference>
<dbReference type="InterPro" id="IPR016438">
    <property type="entry name" value="SKI2-like"/>
</dbReference>
<dbReference type="GO" id="GO:0003723">
    <property type="term" value="F:RNA binding"/>
    <property type="evidence" value="ECO:0007669"/>
    <property type="project" value="InterPro"/>
</dbReference>
<dbReference type="Pfam" id="PF08148">
    <property type="entry name" value="DSHCT"/>
    <property type="match status" value="1"/>
</dbReference>
<keyword evidence="11" id="KW-1185">Reference proteome</keyword>
<evidence type="ECO:0000256" key="8">
    <source>
        <dbReference type="SAM" id="MobiDB-lite"/>
    </source>
</evidence>
<dbReference type="InterPro" id="IPR025696">
    <property type="entry name" value="Beta-barrel_MTR4"/>
</dbReference>
<feature type="region of interest" description="Disordered" evidence="8">
    <location>
        <begin position="355"/>
        <end position="382"/>
    </location>
</feature>
<dbReference type="InParanoid" id="A0A165BQ75"/>
<dbReference type="PANTHER" id="PTHR12131">
    <property type="entry name" value="ATP-DEPENDENT RNA AND DNA HELICASE"/>
    <property type="match status" value="1"/>
</dbReference>
<dbReference type="SUPFAM" id="SSF52540">
    <property type="entry name" value="P-loop containing nucleoside triphosphate hydrolases"/>
    <property type="match status" value="2"/>
</dbReference>
<dbReference type="GO" id="GO:0016787">
    <property type="term" value="F:hydrolase activity"/>
    <property type="evidence" value="ECO:0007669"/>
    <property type="project" value="UniProtKB-KW"/>
</dbReference>
<dbReference type="PANTHER" id="PTHR12131:SF7">
    <property type="entry name" value="EXOSOME RNA HELICASE MTR4"/>
    <property type="match status" value="1"/>
</dbReference>
<dbReference type="OrthoDB" id="64767at2759"/>
<dbReference type="FunFam" id="2.40.30.300:FF:000001">
    <property type="entry name" value="Mtr4 exosome RNA helicase"/>
    <property type="match status" value="1"/>
</dbReference>
<evidence type="ECO:0000256" key="6">
    <source>
        <dbReference type="ARBA" id="ARBA00022840"/>
    </source>
</evidence>
<evidence type="ECO:0000256" key="3">
    <source>
        <dbReference type="ARBA" id="ARBA00022741"/>
    </source>
</evidence>
<dbReference type="STRING" id="1314785.A0A165BQ75"/>
<dbReference type="CDD" id="cd18024">
    <property type="entry name" value="DEXHc_Mtr4-like"/>
    <property type="match status" value="1"/>
</dbReference>
<evidence type="ECO:0000256" key="2">
    <source>
        <dbReference type="ARBA" id="ARBA00010140"/>
    </source>
</evidence>
<dbReference type="GeneID" id="63828764"/>
<keyword evidence="4" id="KW-0378">Hydrolase</keyword>
<dbReference type="InterPro" id="IPR011545">
    <property type="entry name" value="DEAD/DEAH_box_helicase_dom"/>
</dbReference>